<gene>
    <name evidence="1" type="ORF">O0V09_01300</name>
</gene>
<protein>
    <submittedName>
        <fullName evidence="1">Uncharacterized protein</fullName>
    </submittedName>
</protein>
<dbReference type="AlphaFoldDB" id="A0A9J6RHX5"/>
<dbReference type="RefSeq" id="WP_258329959.1">
    <property type="nucleotide sequence ID" value="NZ_JAPTGG010000001.1"/>
</dbReference>
<sequence length="107" mass="11986">MKVNKPLKKLHQATAISEEILHALKNGDSNQANSLAELRLSLIQSISFSDLLQSHPKEAPLAIEQFEKSNHRLIETSNNIKLAISDEIKKVKKSLTGAKIYNEINKQ</sequence>
<keyword evidence="2" id="KW-1185">Reference proteome</keyword>
<comment type="caution">
    <text evidence="1">The sequence shown here is derived from an EMBL/GenBank/DDBJ whole genome shotgun (WGS) entry which is preliminary data.</text>
</comment>
<proteinExistence type="predicted"/>
<name>A0A9J6RHX5_9GAMM</name>
<accession>A0A9J6RHX5</accession>
<evidence type="ECO:0000313" key="1">
    <source>
        <dbReference type="EMBL" id="MCZ0863815.1"/>
    </source>
</evidence>
<evidence type="ECO:0000313" key="2">
    <source>
        <dbReference type="Proteomes" id="UP001069090"/>
    </source>
</evidence>
<organism evidence="1 2">
    <name type="scientific">Dasania phycosphaerae</name>
    <dbReference type="NCBI Taxonomy" id="2950436"/>
    <lineage>
        <taxon>Bacteria</taxon>
        <taxon>Pseudomonadati</taxon>
        <taxon>Pseudomonadota</taxon>
        <taxon>Gammaproteobacteria</taxon>
        <taxon>Cellvibrionales</taxon>
        <taxon>Spongiibacteraceae</taxon>
        <taxon>Dasania</taxon>
    </lineage>
</organism>
<dbReference type="Proteomes" id="UP001069090">
    <property type="component" value="Unassembled WGS sequence"/>
</dbReference>
<dbReference type="EMBL" id="JAPTGG010000001">
    <property type="protein sequence ID" value="MCZ0863815.1"/>
    <property type="molecule type" value="Genomic_DNA"/>
</dbReference>
<reference evidence="1 2" key="1">
    <citation type="submission" date="2022-12" db="EMBL/GenBank/DDBJ databases">
        <title>Dasania phycosphaerae sp. nov., isolated from particulate material of the south coast of Korea.</title>
        <authorList>
            <person name="Jiang Y."/>
        </authorList>
    </citation>
    <scope>NUCLEOTIDE SEQUENCE [LARGE SCALE GENOMIC DNA]</scope>
    <source>
        <strain evidence="1 2">GY-19</strain>
    </source>
</reference>